<dbReference type="Proteomes" id="UP000008827">
    <property type="component" value="Chromosome 18"/>
</dbReference>
<proteinExistence type="predicted"/>
<organism evidence="1">
    <name type="scientific">Glycine max</name>
    <name type="common">Soybean</name>
    <name type="synonym">Glycine hispida</name>
    <dbReference type="NCBI Taxonomy" id="3847"/>
    <lineage>
        <taxon>Eukaryota</taxon>
        <taxon>Viridiplantae</taxon>
        <taxon>Streptophyta</taxon>
        <taxon>Embryophyta</taxon>
        <taxon>Tracheophyta</taxon>
        <taxon>Spermatophyta</taxon>
        <taxon>Magnoliopsida</taxon>
        <taxon>eudicotyledons</taxon>
        <taxon>Gunneridae</taxon>
        <taxon>Pentapetalae</taxon>
        <taxon>rosids</taxon>
        <taxon>fabids</taxon>
        <taxon>Fabales</taxon>
        <taxon>Fabaceae</taxon>
        <taxon>Papilionoideae</taxon>
        <taxon>50 kb inversion clade</taxon>
        <taxon>NPAAA clade</taxon>
        <taxon>indigoferoid/millettioid clade</taxon>
        <taxon>Phaseoleae</taxon>
        <taxon>Glycine</taxon>
        <taxon>Glycine subgen. Soja</taxon>
    </lineage>
</organism>
<accession>A0A0R0FB75</accession>
<protein>
    <submittedName>
        <fullName evidence="1 2">Uncharacterized protein</fullName>
    </submittedName>
</protein>
<dbReference type="Gramene" id="KRG99848">
    <property type="protein sequence ID" value="KRG99848"/>
    <property type="gene ID" value="GLYMA_18G174900"/>
</dbReference>
<gene>
    <name evidence="1" type="ORF">GLYMA_18G174900</name>
</gene>
<dbReference type="InParanoid" id="A0A0R0FB75"/>
<reference evidence="1" key="3">
    <citation type="submission" date="2018-07" db="EMBL/GenBank/DDBJ databases">
        <title>WGS assembly of Glycine max.</title>
        <authorList>
            <person name="Schmutz J."/>
            <person name="Cannon S."/>
            <person name="Schlueter J."/>
            <person name="Ma J."/>
            <person name="Mitros T."/>
            <person name="Nelson W."/>
            <person name="Hyten D."/>
            <person name="Song Q."/>
            <person name="Thelen J."/>
            <person name="Cheng J."/>
            <person name="Xu D."/>
            <person name="Hellsten U."/>
            <person name="May G."/>
            <person name="Yu Y."/>
            <person name="Sakurai T."/>
            <person name="Umezawa T."/>
            <person name="Bhattacharyya M."/>
            <person name="Sandhu D."/>
            <person name="Valliyodan B."/>
            <person name="Lindquist E."/>
            <person name="Peto M."/>
            <person name="Grant D."/>
            <person name="Shu S."/>
            <person name="Goodstein D."/>
            <person name="Barry K."/>
            <person name="Futrell-Griggs M."/>
            <person name="Abernathy B."/>
            <person name="Du J."/>
            <person name="Tian Z."/>
            <person name="Zhu L."/>
            <person name="Gill N."/>
            <person name="Joshi T."/>
            <person name="Libault M."/>
            <person name="Sethuraman A."/>
            <person name="Zhang X."/>
            <person name="Shinozaki K."/>
            <person name="Nguyen H."/>
            <person name="Wing R."/>
            <person name="Cregan P."/>
            <person name="Specht J."/>
            <person name="Grimwood J."/>
            <person name="Rokhsar D."/>
            <person name="Stacey G."/>
            <person name="Shoemaker R."/>
            <person name="Jackson S."/>
        </authorList>
    </citation>
    <scope>NUCLEOTIDE SEQUENCE</scope>
    <source>
        <tissue evidence="1">Callus</tissue>
    </source>
</reference>
<evidence type="ECO:0000313" key="1">
    <source>
        <dbReference type="EMBL" id="KRG99848.1"/>
    </source>
</evidence>
<reference evidence="2" key="2">
    <citation type="submission" date="2018-02" db="UniProtKB">
        <authorList>
            <consortium name="EnsemblPlants"/>
        </authorList>
    </citation>
    <scope>IDENTIFICATION</scope>
    <source>
        <strain evidence="2">Williams 82</strain>
    </source>
</reference>
<evidence type="ECO:0000313" key="2">
    <source>
        <dbReference type="EnsemblPlants" id="KRG99848"/>
    </source>
</evidence>
<dbReference type="AlphaFoldDB" id="A0A0R0FB75"/>
<dbReference type="EnsemblPlants" id="KRG99848">
    <property type="protein sequence ID" value="KRG99848"/>
    <property type="gene ID" value="GLYMA_18G174900"/>
</dbReference>
<keyword evidence="3" id="KW-1185">Reference proteome</keyword>
<dbReference type="EMBL" id="CM000851">
    <property type="protein sequence ID" value="KRG99848.1"/>
    <property type="molecule type" value="Genomic_DNA"/>
</dbReference>
<evidence type="ECO:0000313" key="3">
    <source>
        <dbReference type="Proteomes" id="UP000008827"/>
    </source>
</evidence>
<reference evidence="1 2" key="1">
    <citation type="journal article" date="2010" name="Nature">
        <title>Genome sequence of the palaeopolyploid soybean.</title>
        <authorList>
            <person name="Schmutz J."/>
            <person name="Cannon S.B."/>
            <person name="Schlueter J."/>
            <person name="Ma J."/>
            <person name="Mitros T."/>
            <person name="Nelson W."/>
            <person name="Hyten D.L."/>
            <person name="Song Q."/>
            <person name="Thelen J.J."/>
            <person name="Cheng J."/>
            <person name="Xu D."/>
            <person name="Hellsten U."/>
            <person name="May G.D."/>
            <person name="Yu Y."/>
            <person name="Sakurai T."/>
            <person name="Umezawa T."/>
            <person name="Bhattacharyya M.K."/>
            <person name="Sandhu D."/>
            <person name="Valliyodan B."/>
            <person name="Lindquist E."/>
            <person name="Peto M."/>
            <person name="Grant D."/>
            <person name="Shu S."/>
            <person name="Goodstein D."/>
            <person name="Barry K."/>
            <person name="Futrell-Griggs M."/>
            <person name="Abernathy B."/>
            <person name="Du J."/>
            <person name="Tian Z."/>
            <person name="Zhu L."/>
            <person name="Gill N."/>
            <person name="Joshi T."/>
            <person name="Libault M."/>
            <person name="Sethuraman A."/>
            <person name="Zhang X.-C."/>
            <person name="Shinozaki K."/>
            <person name="Nguyen H.T."/>
            <person name="Wing R.A."/>
            <person name="Cregan P."/>
            <person name="Specht J."/>
            <person name="Grimwood J."/>
            <person name="Rokhsar D."/>
            <person name="Stacey G."/>
            <person name="Shoemaker R.C."/>
            <person name="Jackson S.A."/>
        </authorList>
    </citation>
    <scope>NUCLEOTIDE SEQUENCE [LARGE SCALE GENOMIC DNA]</scope>
    <source>
        <strain evidence="2">cv. Williams 82</strain>
        <tissue evidence="1">Callus</tissue>
    </source>
</reference>
<name>A0A0R0FB75_SOYBN</name>
<sequence>MTTCHNTNETNTQSQFLQHAIPSPIPILNHDFFSPKASSIPLSTLLQLSLLDTIHKPQMHACFLPYFPKPCSSIA</sequence>